<evidence type="ECO:0000256" key="1">
    <source>
        <dbReference type="SAM" id="Phobius"/>
    </source>
</evidence>
<protein>
    <submittedName>
        <fullName evidence="2">Transmembrane protein 60</fullName>
    </submittedName>
</protein>
<dbReference type="AlphaFoldDB" id="A0A493U246"/>
<dbReference type="STRING" id="8840.ENSAPLP00000032191"/>
<dbReference type="PANTHER" id="PTHR13568">
    <property type="entry name" value="FAM11A, B PROTEIN"/>
    <property type="match status" value="1"/>
</dbReference>
<dbReference type="Pfam" id="PF10269">
    <property type="entry name" value="Tmemb_185A"/>
    <property type="match status" value="1"/>
</dbReference>
<feature type="transmembrane region" description="Helical" evidence="1">
    <location>
        <begin position="36"/>
        <end position="58"/>
    </location>
</feature>
<organism evidence="2 3">
    <name type="scientific">Anas platyrhynchos platyrhynchos</name>
    <name type="common">Northern mallard</name>
    <dbReference type="NCBI Taxonomy" id="8840"/>
    <lineage>
        <taxon>Eukaryota</taxon>
        <taxon>Metazoa</taxon>
        <taxon>Chordata</taxon>
        <taxon>Craniata</taxon>
        <taxon>Vertebrata</taxon>
        <taxon>Euteleostomi</taxon>
        <taxon>Archelosauria</taxon>
        <taxon>Archosauria</taxon>
        <taxon>Dinosauria</taxon>
        <taxon>Saurischia</taxon>
        <taxon>Theropoda</taxon>
        <taxon>Coelurosauria</taxon>
        <taxon>Aves</taxon>
        <taxon>Neognathae</taxon>
        <taxon>Galloanserae</taxon>
        <taxon>Anseriformes</taxon>
        <taxon>Anatidae</taxon>
        <taxon>Anatinae</taxon>
        <taxon>Anas</taxon>
    </lineage>
</organism>
<keyword evidence="1" id="KW-1133">Transmembrane helix</keyword>
<dbReference type="Ensembl" id="ENSAPLT00000025142.1">
    <property type="protein sequence ID" value="ENSAPLP00000032191.1"/>
    <property type="gene ID" value="ENSAPLG00000001390.2"/>
</dbReference>
<sequence length="192" mass="22240">MRMSLAQRVLLTWLFTLLFLIMLVLKLDEKAPWNWFLIFIPVWIFDTILLVMLIVKMAGRCKSGFDPRNGSQNIKKKAWYLIAMLLKLAFCLALCAKLQQFTTMKLAYVDLKRNRSCSSPEQAACSTSLHGLPSVFLFMLSSRNNQVWHQHLGKHFWSCAHRVMSWNTTAAQAISFQQISPICRRTRAKRGK</sequence>
<evidence type="ECO:0000313" key="2">
    <source>
        <dbReference type="Ensembl" id="ENSAPLP00000032191.1"/>
    </source>
</evidence>
<dbReference type="Proteomes" id="UP000016666">
    <property type="component" value="Chromosome 1"/>
</dbReference>
<dbReference type="InterPro" id="IPR019396">
    <property type="entry name" value="TM_Fragile-X-F-assoc"/>
</dbReference>
<accession>A0A493U246</accession>
<name>A0A493U246_ANAPP</name>
<evidence type="ECO:0000313" key="3">
    <source>
        <dbReference type="Proteomes" id="UP000016666"/>
    </source>
</evidence>
<dbReference type="PANTHER" id="PTHR13568:SF4">
    <property type="entry name" value="TRANSMEMBRANE PROTEIN 60"/>
    <property type="match status" value="1"/>
</dbReference>
<keyword evidence="1" id="KW-0812">Transmembrane</keyword>
<reference evidence="2 3" key="1">
    <citation type="submission" date="2017-10" db="EMBL/GenBank/DDBJ databases">
        <title>A new Pekin duck reference genome.</title>
        <authorList>
            <person name="Hou Z.-C."/>
            <person name="Zhou Z.-K."/>
            <person name="Zhu F."/>
            <person name="Hou S.-S."/>
        </authorList>
    </citation>
    <scope>NUCLEOTIDE SEQUENCE [LARGE SCALE GENOMIC DNA]</scope>
</reference>
<reference evidence="2" key="3">
    <citation type="submission" date="2025-09" db="UniProtKB">
        <authorList>
            <consortium name="Ensembl"/>
        </authorList>
    </citation>
    <scope>IDENTIFICATION</scope>
</reference>
<proteinExistence type="predicted"/>
<dbReference type="GeneTree" id="ENSGT00390000007283"/>
<feature type="transmembrane region" description="Helical" evidence="1">
    <location>
        <begin position="78"/>
        <end position="99"/>
    </location>
</feature>
<keyword evidence="3" id="KW-1185">Reference proteome</keyword>
<keyword evidence="1" id="KW-0472">Membrane</keyword>
<gene>
    <name evidence="2" type="primary">TMEM60</name>
</gene>
<reference evidence="2" key="2">
    <citation type="submission" date="2025-08" db="UniProtKB">
        <authorList>
            <consortium name="Ensembl"/>
        </authorList>
    </citation>
    <scope>IDENTIFICATION</scope>
</reference>